<dbReference type="VEuPathDB" id="VectorBase:RSAN_038554"/>
<sequence length="281" mass="31309">MKKFETILGIDISVALFGPCEEVAKEAAEALGEAISRLRSEKELAELWQQTQSTATQIGLKEPQVTRPTKRFEFTQKPSEPAALDPKTAMRKEFFAATDRITSEIHRQFKQPGMDTLVNLELTLTNAARGQEYTPYEDRAAGAGRMRPLTPAALASAIIKARPAWRRGCAVRHRFFDSRTRCLCEEAPKCGAAEKSFFCSGEACARVFRRQTSSFADLDFQWTFSVSVFRMTDFSDAIPSSPSCRMTMRAWTGAHWRSAEKQGGVHSSNQMPGTYGGSKND</sequence>
<evidence type="ECO:0000256" key="1">
    <source>
        <dbReference type="SAM" id="MobiDB-lite"/>
    </source>
</evidence>
<feature type="region of interest" description="Disordered" evidence="1">
    <location>
        <begin position="259"/>
        <end position="281"/>
    </location>
</feature>
<feature type="compositionally biased region" description="Polar residues" evidence="1">
    <location>
        <begin position="265"/>
        <end position="281"/>
    </location>
</feature>
<dbReference type="AlphaFoldDB" id="A0A9D4PUC8"/>
<gene>
    <name evidence="2" type="ORF">HPB52_004864</name>
</gene>
<evidence type="ECO:0000313" key="2">
    <source>
        <dbReference type="EMBL" id="KAH7955890.1"/>
    </source>
</evidence>
<protein>
    <submittedName>
        <fullName evidence="2">Uncharacterized protein</fullName>
    </submittedName>
</protein>
<dbReference type="Proteomes" id="UP000821837">
    <property type="component" value="Unassembled WGS sequence"/>
</dbReference>
<comment type="caution">
    <text evidence="2">The sequence shown here is derived from an EMBL/GenBank/DDBJ whole genome shotgun (WGS) entry which is preliminary data.</text>
</comment>
<organism evidence="2 3">
    <name type="scientific">Rhipicephalus sanguineus</name>
    <name type="common">Brown dog tick</name>
    <name type="synonym">Ixodes sanguineus</name>
    <dbReference type="NCBI Taxonomy" id="34632"/>
    <lineage>
        <taxon>Eukaryota</taxon>
        <taxon>Metazoa</taxon>
        <taxon>Ecdysozoa</taxon>
        <taxon>Arthropoda</taxon>
        <taxon>Chelicerata</taxon>
        <taxon>Arachnida</taxon>
        <taxon>Acari</taxon>
        <taxon>Parasitiformes</taxon>
        <taxon>Ixodida</taxon>
        <taxon>Ixodoidea</taxon>
        <taxon>Ixodidae</taxon>
        <taxon>Rhipicephalinae</taxon>
        <taxon>Rhipicephalus</taxon>
        <taxon>Rhipicephalus</taxon>
    </lineage>
</organism>
<proteinExistence type="predicted"/>
<name>A0A9D4PUC8_RHISA</name>
<dbReference type="EMBL" id="JABSTV010001250">
    <property type="protein sequence ID" value="KAH7955890.1"/>
    <property type="molecule type" value="Genomic_DNA"/>
</dbReference>
<evidence type="ECO:0000313" key="3">
    <source>
        <dbReference type="Proteomes" id="UP000821837"/>
    </source>
</evidence>
<reference evidence="2" key="2">
    <citation type="submission" date="2021-09" db="EMBL/GenBank/DDBJ databases">
        <authorList>
            <person name="Jia N."/>
            <person name="Wang J."/>
            <person name="Shi W."/>
            <person name="Du L."/>
            <person name="Sun Y."/>
            <person name="Zhan W."/>
            <person name="Jiang J."/>
            <person name="Wang Q."/>
            <person name="Zhang B."/>
            <person name="Ji P."/>
            <person name="Sakyi L.B."/>
            <person name="Cui X."/>
            <person name="Yuan T."/>
            <person name="Jiang B."/>
            <person name="Yang W."/>
            <person name="Lam T.T.-Y."/>
            <person name="Chang Q."/>
            <person name="Ding S."/>
            <person name="Wang X."/>
            <person name="Zhu J."/>
            <person name="Ruan X."/>
            <person name="Zhao L."/>
            <person name="Wei J."/>
            <person name="Que T."/>
            <person name="Du C."/>
            <person name="Cheng J."/>
            <person name="Dai P."/>
            <person name="Han X."/>
            <person name="Huang E."/>
            <person name="Gao Y."/>
            <person name="Liu J."/>
            <person name="Shao H."/>
            <person name="Ye R."/>
            <person name="Li L."/>
            <person name="Wei W."/>
            <person name="Wang X."/>
            <person name="Wang C."/>
            <person name="Huo Q."/>
            <person name="Li W."/>
            <person name="Guo W."/>
            <person name="Chen H."/>
            <person name="Chen S."/>
            <person name="Zhou L."/>
            <person name="Zhou L."/>
            <person name="Ni X."/>
            <person name="Tian J."/>
            <person name="Zhou Y."/>
            <person name="Sheng Y."/>
            <person name="Liu T."/>
            <person name="Pan Y."/>
            <person name="Xia L."/>
            <person name="Li J."/>
            <person name="Zhao F."/>
            <person name="Cao W."/>
        </authorList>
    </citation>
    <scope>NUCLEOTIDE SEQUENCE</scope>
    <source>
        <strain evidence="2">Rsan-2018</strain>
        <tissue evidence="2">Larvae</tissue>
    </source>
</reference>
<keyword evidence="3" id="KW-1185">Reference proteome</keyword>
<accession>A0A9D4PUC8</accession>
<reference evidence="2" key="1">
    <citation type="journal article" date="2020" name="Cell">
        <title>Large-Scale Comparative Analyses of Tick Genomes Elucidate Their Genetic Diversity and Vector Capacities.</title>
        <authorList>
            <consortium name="Tick Genome and Microbiome Consortium (TIGMIC)"/>
            <person name="Jia N."/>
            <person name="Wang J."/>
            <person name="Shi W."/>
            <person name="Du L."/>
            <person name="Sun Y."/>
            <person name="Zhan W."/>
            <person name="Jiang J.F."/>
            <person name="Wang Q."/>
            <person name="Zhang B."/>
            <person name="Ji P."/>
            <person name="Bell-Sakyi L."/>
            <person name="Cui X.M."/>
            <person name="Yuan T.T."/>
            <person name="Jiang B.G."/>
            <person name="Yang W.F."/>
            <person name="Lam T.T."/>
            <person name="Chang Q.C."/>
            <person name="Ding S.J."/>
            <person name="Wang X.J."/>
            <person name="Zhu J.G."/>
            <person name="Ruan X.D."/>
            <person name="Zhao L."/>
            <person name="Wei J.T."/>
            <person name="Ye R.Z."/>
            <person name="Que T.C."/>
            <person name="Du C.H."/>
            <person name="Zhou Y.H."/>
            <person name="Cheng J.X."/>
            <person name="Dai P.F."/>
            <person name="Guo W.B."/>
            <person name="Han X.H."/>
            <person name="Huang E.J."/>
            <person name="Li L.F."/>
            <person name="Wei W."/>
            <person name="Gao Y.C."/>
            <person name="Liu J.Z."/>
            <person name="Shao H.Z."/>
            <person name="Wang X."/>
            <person name="Wang C.C."/>
            <person name="Yang T.C."/>
            <person name="Huo Q.B."/>
            <person name="Li W."/>
            <person name="Chen H.Y."/>
            <person name="Chen S.E."/>
            <person name="Zhou L.G."/>
            <person name="Ni X.B."/>
            <person name="Tian J.H."/>
            <person name="Sheng Y."/>
            <person name="Liu T."/>
            <person name="Pan Y.S."/>
            <person name="Xia L.Y."/>
            <person name="Li J."/>
            <person name="Zhao F."/>
            <person name="Cao W.C."/>
        </authorList>
    </citation>
    <scope>NUCLEOTIDE SEQUENCE</scope>
    <source>
        <strain evidence="2">Rsan-2018</strain>
    </source>
</reference>